<name>A0ABV8UBI1_9PROT</name>
<dbReference type="EMBL" id="JBHSCR010000013">
    <property type="protein sequence ID" value="MFC4348527.1"/>
    <property type="molecule type" value="Genomic_DNA"/>
</dbReference>
<dbReference type="Proteomes" id="UP001595776">
    <property type="component" value="Unassembled WGS sequence"/>
</dbReference>
<dbReference type="SMART" id="SM00465">
    <property type="entry name" value="GIYc"/>
    <property type="match status" value="1"/>
</dbReference>
<dbReference type="Pfam" id="PF01541">
    <property type="entry name" value="GIY-YIG"/>
    <property type="match status" value="1"/>
</dbReference>
<accession>A0ABV8UBI1</accession>
<keyword evidence="4" id="KW-1185">Reference proteome</keyword>
<reference evidence="4" key="1">
    <citation type="journal article" date="2019" name="Int. J. Syst. Evol. Microbiol.">
        <title>The Global Catalogue of Microorganisms (GCM) 10K type strain sequencing project: providing services to taxonomists for standard genome sequencing and annotation.</title>
        <authorList>
            <consortium name="The Broad Institute Genomics Platform"/>
            <consortium name="The Broad Institute Genome Sequencing Center for Infectious Disease"/>
            <person name="Wu L."/>
            <person name="Ma J."/>
        </authorList>
    </citation>
    <scope>NUCLEOTIDE SEQUENCE [LARGE SCALE GENOMIC DNA]</scope>
    <source>
        <strain evidence="4">CGMCC 1.15304</strain>
    </source>
</reference>
<gene>
    <name evidence="3" type="ORF">ACFO5Q_11805</name>
</gene>
<dbReference type="InterPro" id="IPR000305">
    <property type="entry name" value="GIY-YIG_endonuc"/>
</dbReference>
<comment type="caution">
    <text evidence="3">The sequence shown here is derived from an EMBL/GenBank/DDBJ whole genome shotgun (WGS) entry which is preliminary data.</text>
</comment>
<dbReference type="PANTHER" id="PTHR34477">
    <property type="entry name" value="UPF0213 PROTEIN YHBQ"/>
    <property type="match status" value="1"/>
</dbReference>
<feature type="domain" description="GIY-YIG" evidence="2">
    <location>
        <begin position="9"/>
        <end position="85"/>
    </location>
</feature>
<organism evidence="3 4">
    <name type="scientific">Kordiimonas lipolytica</name>
    <dbReference type="NCBI Taxonomy" id="1662421"/>
    <lineage>
        <taxon>Bacteria</taxon>
        <taxon>Pseudomonadati</taxon>
        <taxon>Pseudomonadota</taxon>
        <taxon>Alphaproteobacteria</taxon>
        <taxon>Kordiimonadales</taxon>
        <taxon>Kordiimonadaceae</taxon>
        <taxon>Kordiimonas</taxon>
    </lineage>
</organism>
<dbReference type="CDD" id="cd10448">
    <property type="entry name" value="GIY-YIG_unchar_3"/>
    <property type="match status" value="1"/>
</dbReference>
<evidence type="ECO:0000313" key="3">
    <source>
        <dbReference type="EMBL" id="MFC4348527.1"/>
    </source>
</evidence>
<sequence length="103" mass="12440">MRSWGNAALTYYVYILTNRPHGTLYIGVTNNNARRITEHRDGKGSRFAHKYNLRRLVYVEPYDTVEEAIAREKAMKEWQRAWKVRLIEEHNPEWDDLYGRLNW</sequence>
<dbReference type="RefSeq" id="WP_068148764.1">
    <property type="nucleotide sequence ID" value="NZ_JBHSCR010000013.1"/>
</dbReference>
<evidence type="ECO:0000259" key="2">
    <source>
        <dbReference type="PROSITE" id="PS50164"/>
    </source>
</evidence>
<protein>
    <submittedName>
        <fullName evidence="3">GIY-YIG nuclease family protein</fullName>
    </submittedName>
</protein>
<dbReference type="PROSITE" id="PS50164">
    <property type="entry name" value="GIY_YIG"/>
    <property type="match status" value="1"/>
</dbReference>
<evidence type="ECO:0000313" key="4">
    <source>
        <dbReference type="Proteomes" id="UP001595776"/>
    </source>
</evidence>
<dbReference type="PANTHER" id="PTHR34477:SF5">
    <property type="entry name" value="BSL5627 PROTEIN"/>
    <property type="match status" value="1"/>
</dbReference>
<dbReference type="Gene3D" id="3.40.1440.10">
    <property type="entry name" value="GIY-YIG endonuclease"/>
    <property type="match status" value="1"/>
</dbReference>
<dbReference type="InterPro" id="IPR035901">
    <property type="entry name" value="GIY-YIG_endonuc_sf"/>
</dbReference>
<dbReference type="InterPro" id="IPR050190">
    <property type="entry name" value="UPF0213_domain"/>
</dbReference>
<evidence type="ECO:0000256" key="1">
    <source>
        <dbReference type="ARBA" id="ARBA00007435"/>
    </source>
</evidence>
<proteinExistence type="inferred from homology"/>
<dbReference type="SUPFAM" id="SSF82771">
    <property type="entry name" value="GIY-YIG endonuclease"/>
    <property type="match status" value="1"/>
</dbReference>
<comment type="similarity">
    <text evidence="1">Belongs to the UPF0213 family.</text>
</comment>